<dbReference type="EnsemblMetazoa" id="PPA38986.1">
    <property type="protein sequence ID" value="PPA38986.1"/>
    <property type="gene ID" value="WBGene00277355"/>
</dbReference>
<accession>A0A8R1YVI8</accession>
<sequence length="105" mass="12225">MRRIGRESTTQWRNTKHMSNPAQKYMAIVMDRGKLGQHFSEEKVIPRRCAHAERSDDRKNAGLDICFVFRHLAFTARYVIEKMNLKSTRRASGFPPISHSNFCAK</sequence>
<reference evidence="2" key="1">
    <citation type="journal article" date="2008" name="Nat. Genet.">
        <title>The Pristionchus pacificus genome provides a unique perspective on nematode lifestyle and parasitism.</title>
        <authorList>
            <person name="Dieterich C."/>
            <person name="Clifton S.W."/>
            <person name="Schuster L.N."/>
            <person name="Chinwalla A."/>
            <person name="Delehaunty K."/>
            <person name="Dinkelacker I."/>
            <person name="Fulton L."/>
            <person name="Fulton R."/>
            <person name="Godfrey J."/>
            <person name="Minx P."/>
            <person name="Mitreva M."/>
            <person name="Roeseler W."/>
            <person name="Tian H."/>
            <person name="Witte H."/>
            <person name="Yang S.P."/>
            <person name="Wilson R.K."/>
            <person name="Sommer R.J."/>
        </authorList>
    </citation>
    <scope>NUCLEOTIDE SEQUENCE [LARGE SCALE GENOMIC DNA]</scope>
    <source>
        <strain evidence="2">PS312</strain>
    </source>
</reference>
<evidence type="ECO:0000313" key="1">
    <source>
        <dbReference type="EnsemblMetazoa" id="PPA38986.1"/>
    </source>
</evidence>
<organism evidence="1 2">
    <name type="scientific">Pristionchus pacificus</name>
    <name type="common">Parasitic nematode worm</name>
    <dbReference type="NCBI Taxonomy" id="54126"/>
    <lineage>
        <taxon>Eukaryota</taxon>
        <taxon>Metazoa</taxon>
        <taxon>Ecdysozoa</taxon>
        <taxon>Nematoda</taxon>
        <taxon>Chromadorea</taxon>
        <taxon>Rhabditida</taxon>
        <taxon>Rhabditina</taxon>
        <taxon>Diplogasteromorpha</taxon>
        <taxon>Diplogasteroidea</taxon>
        <taxon>Neodiplogasteridae</taxon>
        <taxon>Pristionchus</taxon>
    </lineage>
</organism>
<evidence type="ECO:0000313" key="2">
    <source>
        <dbReference type="Proteomes" id="UP000005239"/>
    </source>
</evidence>
<name>A0A2A6CAN3_PRIPA</name>
<accession>A0A2A6CAN3</accession>
<dbReference type="AlphaFoldDB" id="A0A2A6CAN3"/>
<gene>
    <name evidence="1" type="primary">WBGene00277355</name>
</gene>
<dbReference type="Proteomes" id="UP000005239">
    <property type="component" value="Unassembled WGS sequence"/>
</dbReference>
<keyword evidence="2" id="KW-1185">Reference proteome</keyword>
<proteinExistence type="predicted"/>
<reference evidence="1" key="2">
    <citation type="submission" date="2022-06" db="UniProtKB">
        <authorList>
            <consortium name="EnsemblMetazoa"/>
        </authorList>
    </citation>
    <scope>IDENTIFICATION</scope>
    <source>
        <strain evidence="1">PS312</strain>
    </source>
</reference>
<protein>
    <submittedName>
        <fullName evidence="1">Uncharacterized protein</fullName>
    </submittedName>
</protein>